<sequence length="643" mass="73077">MNRLIQKQQRKRRLSERPKCPSCGATRLVAGEDNAISCGYCGFIVRKAELVTNERDLGDGEVMGRGALRGRVKKTKMTAEVLLRELGEGTPGKKKLALVNQERRSMRPRAGSSEPPLLGPKEIVVIDGQVSKFLIKDAEVDVQDTNFHGNCPFLEDPPRNKVINVMDPKSRQKEQQVGDEVFLDALRSYLNKVLDTLKKLGFVHQEGMFKAKHLWGVYSAKVSQDIVVESAFRNAFTKSGGGVKFRKPSKKDRIPIPRLDTVITCVYVACSLTTHNWISVSEFMCLLTTGKVPYLQGADHLFGESVTKRIPLSRLRHLLEKNTKRPKVFLKHAKRFISYVNVAFNDLADPCILYRAVSRINLVENKRLWPFVVATFIYFSFHEKGFVDDVSQHAAILCYAASLLGDSEGSTDGYCMFWGKQRDFWQGPNDLFGTPVMTMESLLRPDNKSQLSQHLSRMSKSIVCGEGYTIPVLFRKEAKFVSIVEEQDSEPSQLNSDVESLPVYDYGEAFSQFNERRTTVEKVYTLLLTQQIELSRKTTQEMSMVSSSVDVLELQYKPYMQLFYDIANAFGLDSTAEMCKYLRNMVTANPPEGQDDLLDHTLQKNEHRERRQNKKLIQTIDLGSRDADQSILHINYMCRKAVF</sequence>
<organism evidence="1">
    <name type="scientific">Mucochytrium quahogii</name>
    <dbReference type="NCBI Taxonomy" id="96639"/>
    <lineage>
        <taxon>Eukaryota</taxon>
        <taxon>Sar</taxon>
        <taxon>Stramenopiles</taxon>
        <taxon>Bigyra</taxon>
        <taxon>Labyrinthulomycetes</taxon>
        <taxon>Thraustochytrida</taxon>
        <taxon>Thraustochytriidae</taxon>
        <taxon>Mucochytrium</taxon>
    </lineage>
</organism>
<dbReference type="AlphaFoldDB" id="A0A7S2RI09"/>
<protein>
    <submittedName>
        <fullName evidence="1">Uncharacterized protein</fullName>
    </submittedName>
</protein>
<evidence type="ECO:0000313" key="1">
    <source>
        <dbReference type="EMBL" id="CAD9671451.1"/>
    </source>
</evidence>
<dbReference type="EMBL" id="HBHK01005979">
    <property type="protein sequence ID" value="CAD9671451.1"/>
    <property type="molecule type" value="Transcribed_RNA"/>
</dbReference>
<name>A0A7S2RI09_9STRA</name>
<gene>
    <name evidence="1" type="ORF">QSP1433_LOCUS3561</name>
</gene>
<reference evidence="1" key="1">
    <citation type="submission" date="2021-01" db="EMBL/GenBank/DDBJ databases">
        <authorList>
            <person name="Corre E."/>
            <person name="Pelletier E."/>
            <person name="Niang G."/>
            <person name="Scheremetjew M."/>
            <person name="Finn R."/>
            <person name="Kale V."/>
            <person name="Holt S."/>
            <person name="Cochrane G."/>
            <person name="Meng A."/>
            <person name="Brown T."/>
            <person name="Cohen L."/>
        </authorList>
    </citation>
    <scope>NUCLEOTIDE SEQUENCE</scope>
    <source>
        <strain evidence="1">NY070348D</strain>
    </source>
</reference>
<proteinExistence type="predicted"/>
<accession>A0A7S2RI09</accession>